<evidence type="ECO:0000313" key="9">
    <source>
        <dbReference type="EMBL" id="NYB75990.1"/>
    </source>
</evidence>
<comment type="function">
    <text evidence="8">Probably functions as a manganese efflux pump.</text>
</comment>
<evidence type="ECO:0000256" key="4">
    <source>
        <dbReference type="ARBA" id="ARBA00022989"/>
    </source>
</evidence>
<dbReference type="InterPro" id="IPR003810">
    <property type="entry name" value="Mntp/YtaF"/>
</dbReference>
<feature type="transmembrane region" description="Helical" evidence="8">
    <location>
        <begin position="36"/>
        <end position="58"/>
    </location>
</feature>
<sequence length="190" mass="20436">MSVITLFFTSIGLSMDACAVSISNGMCYSKYNKKDILSTAFAFGFFQAIMPLLGFLAGSLFSEAVLFLDHWIALILLSIIGGKMIIEAVKEYNCPESCLTGDKILTFKTLILQAIATSIDAFAVGIGFAVMKVNILSAVLSIGIITFITSLMGSYLGKKCGEMFKQKAEILGGAILIFIGIKIFLEHTLG</sequence>
<keyword evidence="2 8" id="KW-1003">Cell membrane</keyword>
<feature type="transmembrane region" description="Helical" evidence="8">
    <location>
        <begin position="6"/>
        <end position="24"/>
    </location>
</feature>
<accession>A0A974BM87</accession>
<comment type="subcellular location">
    <subcellularLocation>
        <location evidence="8">Cell membrane</location>
        <topology evidence="8">Multi-pass membrane protein</topology>
    </subcellularLocation>
</comment>
<keyword evidence="3 8" id="KW-0812">Transmembrane</keyword>
<evidence type="ECO:0000256" key="7">
    <source>
        <dbReference type="ARBA" id="ARBA00023211"/>
    </source>
</evidence>
<comment type="caution">
    <text evidence="9">The sequence shown here is derived from an EMBL/GenBank/DDBJ whole genome shotgun (WGS) entry which is preliminary data.</text>
</comment>
<feature type="transmembrane region" description="Helical" evidence="8">
    <location>
        <begin position="70"/>
        <end position="89"/>
    </location>
</feature>
<dbReference type="HAMAP" id="MF_01521">
    <property type="entry name" value="MntP_pump"/>
    <property type="match status" value="1"/>
</dbReference>
<keyword evidence="5 8" id="KW-0406">Ion transport</keyword>
<dbReference type="AlphaFoldDB" id="A0A974BM87"/>
<organism evidence="9 10">
    <name type="scientific">Sedimentibacter hydroxybenzoicus DSM 7310</name>
    <dbReference type="NCBI Taxonomy" id="1123245"/>
    <lineage>
        <taxon>Bacteria</taxon>
        <taxon>Bacillati</taxon>
        <taxon>Bacillota</taxon>
        <taxon>Tissierellia</taxon>
        <taxon>Sedimentibacter</taxon>
    </lineage>
</organism>
<keyword evidence="4 8" id="KW-1133">Transmembrane helix</keyword>
<dbReference type="PANTHER" id="PTHR35529:SF1">
    <property type="entry name" value="MANGANESE EFFLUX PUMP MNTP-RELATED"/>
    <property type="match status" value="1"/>
</dbReference>
<dbReference type="Proteomes" id="UP000611629">
    <property type="component" value="Unassembled WGS sequence"/>
</dbReference>
<keyword evidence="10" id="KW-1185">Reference proteome</keyword>
<proteinExistence type="inferred from homology"/>
<dbReference type="InterPro" id="IPR022929">
    <property type="entry name" value="Put_MntP"/>
</dbReference>
<keyword evidence="1 8" id="KW-0813">Transport</keyword>
<gene>
    <name evidence="8" type="primary">mntP</name>
    <name evidence="9" type="ORF">HZF24_17725</name>
</gene>
<feature type="transmembrane region" description="Helical" evidence="8">
    <location>
        <begin position="135"/>
        <end position="156"/>
    </location>
</feature>
<dbReference type="PANTHER" id="PTHR35529">
    <property type="entry name" value="MANGANESE EFFLUX PUMP MNTP-RELATED"/>
    <property type="match status" value="1"/>
</dbReference>
<protein>
    <recommendedName>
        <fullName evidence="8">Putative manganese efflux pump MntP</fullName>
    </recommendedName>
</protein>
<evidence type="ECO:0000256" key="3">
    <source>
        <dbReference type="ARBA" id="ARBA00022692"/>
    </source>
</evidence>
<evidence type="ECO:0000256" key="1">
    <source>
        <dbReference type="ARBA" id="ARBA00022448"/>
    </source>
</evidence>
<feature type="transmembrane region" description="Helical" evidence="8">
    <location>
        <begin position="168"/>
        <end position="185"/>
    </location>
</feature>
<name>A0A974BM87_SEDHY</name>
<dbReference type="Pfam" id="PF02659">
    <property type="entry name" value="Mntp"/>
    <property type="match status" value="1"/>
</dbReference>
<evidence type="ECO:0000256" key="6">
    <source>
        <dbReference type="ARBA" id="ARBA00023136"/>
    </source>
</evidence>
<dbReference type="EMBL" id="JACBNQ010000036">
    <property type="protein sequence ID" value="NYB75990.1"/>
    <property type="molecule type" value="Genomic_DNA"/>
</dbReference>
<reference evidence="9" key="1">
    <citation type="submission" date="2020-07" db="EMBL/GenBank/DDBJ databases">
        <title>Genomic analysis of a strain of Sedimentibacter Hydroxybenzoicus DSM7310.</title>
        <authorList>
            <person name="Ma S."/>
        </authorList>
    </citation>
    <scope>NUCLEOTIDE SEQUENCE</scope>
    <source>
        <strain evidence="9">DSM 7310</strain>
    </source>
</reference>
<comment type="similarity">
    <text evidence="8">Belongs to the MntP (TC 9.B.29) family.</text>
</comment>
<dbReference type="GO" id="GO:0005886">
    <property type="term" value="C:plasma membrane"/>
    <property type="evidence" value="ECO:0007669"/>
    <property type="project" value="UniProtKB-SubCell"/>
</dbReference>
<evidence type="ECO:0000313" key="10">
    <source>
        <dbReference type="Proteomes" id="UP000611629"/>
    </source>
</evidence>
<dbReference type="GO" id="GO:0005384">
    <property type="term" value="F:manganese ion transmembrane transporter activity"/>
    <property type="evidence" value="ECO:0007669"/>
    <property type="project" value="UniProtKB-UniRule"/>
</dbReference>
<evidence type="ECO:0000256" key="2">
    <source>
        <dbReference type="ARBA" id="ARBA00022475"/>
    </source>
</evidence>
<feature type="transmembrane region" description="Helical" evidence="8">
    <location>
        <begin position="110"/>
        <end position="129"/>
    </location>
</feature>
<keyword evidence="6 8" id="KW-0472">Membrane</keyword>
<evidence type="ECO:0000256" key="8">
    <source>
        <dbReference type="HAMAP-Rule" id="MF_01521"/>
    </source>
</evidence>
<keyword evidence="7 8" id="KW-0464">Manganese</keyword>
<evidence type="ECO:0000256" key="5">
    <source>
        <dbReference type="ARBA" id="ARBA00023065"/>
    </source>
</evidence>
<dbReference type="RefSeq" id="WP_179239709.1">
    <property type="nucleotide sequence ID" value="NZ_JACBNQ010000036.1"/>
</dbReference>